<dbReference type="NCBIfam" id="TIGR04222">
    <property type="entry name" value="near_uncomplex"/>
    <property type="match status" value="1"/>
</dbReference>
<feature type="compositionally biased region" description="Gly residues" evidence="1">
    <location>
        <begin position="264"/>
        <end position="289"/>
    </location>
</feature>
<evidence type="ECO:0000256" key="1">
    <source>
        <dbReference type="SAM" id="MobiDB-lite"/>
    </source>
</evidence>
<feature type="transmembrane region" description="Helical" evidence="2">
    <location>
        <begin position="176"/>
        <end position="192"/>
    </location>
</feature>
<evidence type="ECO:0000256" key="2">
    <source>
        <dbReference type="SAM" id="Phobius"/>
    </source>
</evidence>
<sequence length="289" mass="30306">MTPSDTWGIPGPVFLRWYLLLAVVLVVGAIVYRRRMLAGTAVTAYGDLGPQQVAYLNGGDQLAVWAALGGLRHSGAVGVRPDRRLTTGGPLPAGATPLDQAVHHAASRGLRTRELAADEWVRRALDDLRDGLVRRGLALDQERRRTLRRGALLVGALLAIGIVRAVSGLLNDRPTGWLLLSLFPLGLAFVLLNRVPWRTRAATAALNDMRRRHAWLRPAAGPAYSTYGATDVALGVALFGTATLWTMDPGFAEQAEIQRQAMGNAGGASSGTSCGGGATAGGGSCGGGS</sequence>
<organism evidence="3 4">
    <name type="scientific">Micromonospora aurantiaca</name>
    <name type="common">nom. illeg.</name>
    <dbReference type="NCBI Taxonomy" id="47850"/>
    <lineage>
        <taxon>Bacteria</taxon>
        <taxon>Bacillati</taxon>
        <taxon>Actinomycetota</taxon>
        <taxon>Actinomycetes</taxon>
        <taxon>Micromonosporales</taxon>
        <taxon>Micromonosporaceae</taxon>
        <taxon>Micromonospora</taxon>
    </lineage>
</organism>
<protein>
    <submittedName>
        <fullName evidence="3">TIGR04222 domain-containing membrane protein</fullName>
    </submittedName>
</protein>
<evidence type="ECO:0000313" key="3">
    <source>
        <dbReference type="EMBL" id="KAB1108986.1"/>
    </source>
</evidence>
<evidence type="ECO:0000313" key="4">
    <source>
        <dbReference type="Proteomes" id="UP000471364"/>
    </source>
</evidence>
<dbReference type="Proteomes" id="UP000471364">
    <property type="component" value="Unassembled WGS sequence"/>
</dbReference>
<dbReference type="InterPro" id="IPR026467">
    <property type="entry name" value="Ser/Gly_Cys_C_dom"/>
</dbReference>
<dbReference type="RefSeq" id="WP_151014175.1">
    <property type="nucleotide sequence ID" value="NZ_WAAR01000099.1"/>
</dbReference>
<dbReference type="EMBL" id="WAAR01000099">
    <property type="protein sequence ID" value="KAB1108986.1"/>
    <property type="molecule type" value="Genomic_DNA"/>
</dbReference>
<proteinExistence type="predicted"/>
<accession>A0ABQ6UD60</accession>
<feature type="non-terminal residue" evidence="3">
    <location>
        <position position="289"/>
    </location>
</feature>
<comment type="caution">
    <text evidence="3">The sequence shown here is derived from an EMBL/GenBank/DDBJ whole genome shotgun (WGS) entry which is preliminary data.</text>
</comment>
<gene>
    <name evidence="3" type="ORF">F6X54_20735</name>
</gene>
<keyword evidence="2" id="KW-0812">Transmembrane</keyword>
<feature type="transmembrane region" description="Helical" evidence="2">
    <location>
        <begin position="15"/>
        <end position="32"/>
    </location>
</feature>
<keyword evidence="2" id="KW-0472">Membrane</keyword>
<keyword evidence="4" id="KW-1185">Reference proteome</keyword>
<name>A0ABQ6UD60_9ACTN</name>
<keyword evidence="2" id="KW-1133">Transmembrane helix</keyword>
<feature type="region of interest" description="Disordered" evidence="1">
    <location>
        <begin position="263"/>
        <end position="289"/>
    </location>
</feature>
<feature type="transmembrane region" description="Helical" evidence="2">
    <location>
        <begin position="151"/>
        <end position="170"/>
    </location>
</feature>
<reference evidence="3 4" key="1">
    <citation type="submission" date="2019-09" db="EMBL/GenBank/DDBJ databases">
        <title>High taxonomic diversity of Micromonospora strains isolated from Medicago sativa nodules in different geographical locations.</title>
        <authorList>
            <person name="Martinez-Hidalgo P."/>
            <person name="Flores-Felix J.D."/>
            <person name="Velazquez E."/>
            <person name="Brau L."/>
            <person name="Trujillo M.E."/>
            <person name="Martinez-Molina E."/>
        </authorList>
    </citation>
    <scope>NUCLEOTIDE SEQUENCE [LARGE SCALE GENOMIC DNA]</scope>
    <source>
        <strain evidence="3 4">ALFB5</strain>
    </source>
</reference>